<name>A0AAV6UUW6_9ARAC</name>
<protein>
    <submittedName>
        <fullName evidence="1">Uncharacterized protein</fullName>
    </submittedName>
</protein>
<evidence type="ECO:0000313" key="1">
    <source>
        <dbReference type="EMBL" id="KAG8187051.1"/>
    </source>
</evidence>
<proteinExistence type="predicted"/>
<sequence>MEWWIEWKATVLNRHSTEPMSVLVRAYTPLQGKRRCHASKHFEQGGSVTSRGASLALKVEYMAVAVVCTIRISNSPWKADDAVQPGRS</sequence>
<comment type="caution">
    <text evidence="1">The sequence shown here is derived from an EMBL/GenBank/DDBJ whole genome shotgun (WGS) entry which is preliminary data.</text>
</comment>
<evidence type="ECO:0000313" key="2">
    <source>
        <dbReference type="Proteomes" id="UP000827092"/>
    </source>
</evidence>
<dbReference type="Proteomes" id="UP000827092">
    <property type="component" value="Unassembled WGS sequence"/>
</dbReference>
<gene>
    <name evidence="1" type="ORF">JTE90_019261</name>
</gene>
<organism evidence="1 2">
    <name type="scientific">Oedothorax gibbosus</name>
    <dbReference type="NCBI Taxonomy" id="931172"/>
    <lineage>
        <taxon>Eukaryota</taxon>
        <taxon>Metazoa</taxon>
        <taxon>Ecdysozoa</taxon>
        <taxon>Arthropoda</taxon>
        <taxon>Chelicerata</taxon>
        <taxon>Arachnida</taxon>
        <taxon>Araneae</taxon>
        <taxon>Araneomorphae</taxon>
        <taxon>Entelegynae</taxon>
        <taxon>Araneoidea</taxon>
        <taxon>Linyphiidae</taxon>
        <taxon>Erigoninae</taxon>
        <taxon>Oedothorax</taxon>
    </lineage>
</organism>
<accession>A0AAV6UUW6</accession>
<keyword evidence="2" id="KW-1185">Reference proteome</keyword>
<reference evidence="1 2" key="1">
    <citation type="journal article" date="2022" name="Nat. Ecol. Evol.">
        <title>A masculinizing supergene underlies an exaggerated male reproductive morph in a spider.</title>
        <authorList>
            <person name="Hendrickx F."/>
            <person name="De Corte Z."/>
            <person name="Sonet G."/>
            <person name="Van Belleghem S.M."/>
            <person name="Kostlbacher S."/>
            <person name="Vangestel C."/>
        </authorList>
    </citation>
    <scope>NUCLEOTIDE SEQUENCE [LARGE SCALE GENOMIC DNA]</scope>
    <source>
        <strain evidence="1">W744_W776</strain>
    </source>
</reference>
<dbReference type="EMBL" id="JAFNEN010000281">
    <property type="protein sequence ID" value="KAG8187051.1"/>
    <property type="molecule type" value="Genomic_DNA"/>
</dbReference>
<dbReference type="AlphaFoldDB" id="A0AAV6UUW6"/>